<feature type="transmembrane region" description="Helical" evidence="1">
    <location>
        <begin position="190"/>
        <end position="210"/>
    </location>
</feature>
<name>A0ABX8X0H2_9CYAN</name>
<evidence type="ECO:0000313" key="3">
    <source>
        <dbReference type="Proteomes" id="UP000826540"/>
    </source>
</evidence>
<dbReference type="EMBL" id="CP080598">
    <property type="protein sequence ID" value="QYX32077.1"/>
    <property type="molecule type" value="Genomic_DNA"/>
</dbReference>
<keyword evidence="1" id="KW-0472">Membrane</keyword>
<feature type="transmembrane region" description="Helical" evidence="1">
    <location>
        <begin position="12"/>
        <end position="33"/>
    </location>
</feature>
<keyword evidence="1" id="KW-1133">Transmembrane helix</keyword>
<gene>
    <name evidence="2" type="ORF">K2F26_01180</name>
</gene>
<feature type="transmembrane region" description="Helical" evidence="1">
    <location>
        <begin position="45"/>
        <end position="63"/>
    </location>
</feature>
<sequence length="243" mass="26963">MLITFLGLESIIPLWQQISVAAAWVLLVILIAWLVSRFTNSEPEIIRKIVHIGTGNVILLAWWFNIPAIIGITSAILAGIITLLSYFFPLLPGINSVGRQSLGTFFYAVSIGILVACFWYLHQPQYAALGILIMAWGDGLAALVGQRFGKHKYKLFGSNKSWEGSLTMTFVSFLITMLILLPTQGNYWQIWLISIIVAIIATFLEAFSFLGIDNLTVPIGSAALAYGLIQILVFNGMDWVNFY</sequence>
<evidence type="ECO:0000256" key="1">
    <source>
        <dbReference type="SAM" id="Phobius"/>
    </source>
</evidence>
<feature type="transmembrane region" description="Helical" evidence="1">
    <location>
        <begin position="166"/>
        <end position="184"/>
    </location>
</feature>
<accession>A0ABX8X0H2</accession>
<evidence type="ECO:0000313" key="2">
    <source>
        <dbReference type="EMBL" id="QYX32077.1"/>
    </source>
</evidence>
<organism evidence="2 3">
    <name type="scientific">Sphaerospermopsis torques-reginae ITEP-024</name>
    <dbReference type="NCBI Taxonomy" id="984208"/>
    <lineage>
        <taxon>Bacteria</taxon>
        <taxon>Bacillati</taxon>
        <taxon>Cyanobacteriota</taxon>
        <taxon>Cyanophyceae</taxon>
        <taxon>Nostocales</taxon>
        <taxon>Aphanizomenonaceae</taxon>
        <taxon>Sphaerospermopsis</taxon>
        <taxon>Sphaerospermopsis torques-reginae</taxon>
    </lineage>
</organism>
<dbReference type="Proteomes" id="UP000826540">
    <property type="component" value="Chromosome"/>
</dbReference>
<dbReference type="InterPro" id="IPR037997">
    <property type="entry name" value="Dgk1-like"/>
</dbReference>
<feature type="transmembrane region" description="Helical" evidence="1">
    <location>
        <begin position="127"/>
        <end position="145"/>
    </location>
</feature>
<keyword evidence="1" id="KW-0812">Transmembrane</keyword>
<feature type="transmembrane region" description="Helical" evidence="1">
    <location>
        <begin position="217"/>
        <end position="237"/>
    </location>
</feature>
<keyword evidence="3" id="KW-1185">Reference proteome</keyword>
<dbReference type="PANTHER" id="PTHR31303">
    <property type="entry name" value="CTP-DEPENDENT DIACYLGLYCEROL KINASE 1"/>
    <property type="match status" value="1"/>
</dbReference>
<protein>
    <submittedName>
        <fullName evidence="2">SEC59/DGK1/VTE5 family protein</fullName>
    </submittedName>
</protein>
<feature type="transmembrane region" description="Helical" evidence="1">
    <location>
        <begin position="102"/>
        <end position="121"/>
    </location>
</feature>
<feature type="transmembrane region" description="Helical" evidence="1">
    <location>
        <begin position="69"/>
        <end position="90"/>
    </location>
</feature>
<proteinExistence type="predicted"/>
<reference evidence="2 3" key="1">
    <citation type="journal article" date="2022" name="J. Am. Chem. Soc.">
        <title>Biosynthesis of Guanitoxin Enables Global Environmental Detection in Freshwater Cyanobacteria.</title>
        <authorList>
            <person name="Lima S.T."/>
            <person name="Fallon T.R."/>
            <person name="Cordoza J.L."/>
            <person name="Chekan J.R."/>
            <person name="Delbaje E."/>
            <person name="Hopiavuori A.R."/>
            <person name="Alvarenga D.O."/>
            <person name="Wood S.M."/>
            <person name="Luhavaya H."/>
            <person name="Baumgartner J.T."/>
            <person name="Dorr F.A."/>
            <person name="Etchegaray A."/>
            <person name="Pinto E."/>
            <person name="McKinnie S.M.K."/>
            <person name="Fiore M.F."/>
            <person name="Moore B.S."/>
        </authorList>
    </citation>
    <scope>NUCLEOTIDE SEQUENCE [LARGE SCALE GENOMIC DNA]</scope>
    <source>
        <strain evidence="2 3">ITEP-024</strain>
    </source>
</reference>
<dbReference type="RefSeq" id="WP_220610038.1">
    <property type="nucleotide sequence ID" value="NZ_CP080598.1"/>
</dbReference>
<dbReference type="PANTHER" id="PTHR31303:SF1">
    <property type="entry name" value="CTP-DEPENDENT DIACYLGLYCEROL KINASE 1"/>
    <property type="match status" value="1"/>
</dbReference>